<dbReference type="AlphaFoldDB" id="A0A9N9D0I2"/>
<dbReference type="EMBL" id="CAJVPY010004512">
    <property type="protein sequence ID" value="CAG8621412.1"/>
    <property type="molecule type" value="Genomic_DNA"/>
</dbReference>
<evidence type="ECO:0000313" key="2">
    <source>
        <dbReference type="Proteomes" id="UP000789405"/>
    </source>
</evidence>
<dbReference type="Proteomes" id="UP000789405">
    <property type="component" value="Unassembled WGS sequence"/>
</dbReference>
<feature type="non-terminal residue" evidence="1">
    <location>
        <position position="138"/>
    </location>
</feature>
<accession>A0A9N9D0I2</accession>
<proteinExistence type="predicted"/>
<comment type="caution">
    <text evidence="1">The sequence shown here is derived from an EMBL/GenBank/DDBJ whole genome shotgun (WGS) entry which is preliminary data.</text>
</comment>
<organism evidence="1 2">
    <name type="scientific">Dentiscutata erythropus</name>
    <dbReference type="NCBI Taxonomy" id="1348616"/>
    <lineage>
        <taxon>Eukaryota</taxon>
        <taxon>Fungi</taxon>
        <taxon>Fungi incertae sedis</taxon>
        <taxon>Mucoromycota</taxon>
        <taxon>Glomeromycotina</taxon>
        <taxon>Glomeromycetes</taxon>
        <taxon>Diversisporales</taxon>
        <taxon>Gigasporaceae</taxon>
        <taxon>Dentiscutata</taxon>
    </lineage>
</organism>
<reference evidence="1" key="1">
    <citation type="submission" date="2021-06" db="EMBL/GenBank/DDBJ databases">
        <authorList>
            <person name="Kallberg Y."/>
            <person name="Tangrot J."/>
            <person name="Rosling A."/>
        </authorList>
    </citation>
    <scope>NUCLEOTIDE SEQUENCE</scope>
    <source>
        <strain evidence="1">MA453B</strain>
    </source>
</reference>
<keyword evidence="2" id="KW-1185">Reference proteome</keyword>
<name>A0A9N9D0I2_9GLOM</name>
<protein>
    <submittedName>
        <fullName evidence="1">2669_t:CDS:1</fullName>
    </submittedName>
</protein>
<feature type="non-terminal residue" evidence="1">
    <location>
        <position position="1"/>
    </location>
</feature>
<gene>
    <name evidence="1" type="ORF">DERYTH_LOCUS8657</name>
</gene>
<sequence>MSSLLKKESIMINSIAPGITSNIDKLYSPLDECSKCYNDLKLWITLKKYLIDEVAKCYWMISDDKELESDSISENLLLDFTNEEREGNTIPFPTEDLNNFPWWLELLEKLSEHYYREFNNFSNTYLCNSIWWKTANPV</sequence>
<evidence type="ECO:0000313" key="1">
    <source>
        <dbReference type="EMBL" id="CAG8621412.1"/>
    </source>
</evidence>